<evidence type="ECO:0000256" key="2">
    <source>
        <dbReference type="SAM" id="Phobius"/>
    </source>
</evidence>
<dbReference type="PANTHER" id="PTHR22696">
    <property type="entry name" value="E3 UBIQUITIN-PROTEIN LIGASE RNF26"/>
    <property type="match status" value="1"/>
</dbReference>
<organism evidence="3 4">
    <name type="scientific">Ophiocordyceps sinensis</name>
    <dbReference type="NCBI Taxonomy" id="72228"/>
    <lineage>
        <taxon>Eukaryota</taxon>
        <taxon>Fungi</taxon>
        <taxon>Dikarya</taxon>
        <taxon>Ascomycota</taxon>
        <taxon>Pezizomycotina</taxon>
        <taxon>Sordariomycetes</taxon>
        <taxon>Hypocreomycetidae</taxon>
        <taxon>Hypocreales</taxon>
        <taxon>Ophiocordycipitaceae</taxon>
        <taxon>Ophiocordyceps</taxon>
    </lineage>
</organism>
<dbReference type="AlphaFoldDB" id="A0A8H4LWX4"/>
<keyword evidence="2" id="KW-1133">Transmembrane helix</keyword>
<keyword evidence="2" id="KW-0812">Transmembrane</keyword>
<feature type="region of interest" description="Disordered" evidence="1">
    <location>
        <begin position="764"/>
        <end position="793"/>
    </location>
</feature>
<dbReference type="GO" id="GO:0061630">
    <property type="term" value="F:ubiquitin protein ligase activity"/>
    <property type="evidence" value="ECO:0007669"/>
    <property type="project" value="TreeGrafter"/>
</dbReference>
<protein>
    <recommendedName>
        <fullName evidence="5">Ubiquitin-protein ligase (Asi3)</fullName>
    </recommendedName>
</protein>
<evidence type="ECO:0000313" key="3">
    <source>
        <dbReference type="EMBL" id="KAF4507044.1"/>
    </source>
</evidence>
<comment type="caution">
    <text evidence="3">The sequence shown here is derived from an EMBL/GenBank/DDBJ whole genome shotgun (WGS) entry which is preliminary data.</text>
</comment>
<dbReference type="Gene3D" id="3.30.40.10">
    <property type="entry name" value="Zinc/RING finger domain, C3HC4 (zinc finger)"/>
    <property type="match status" value="1"/>
</dbReference>
<dbReference type="InterPro" id="IPR013083">
    <property type="entry name" value="Znf_RING/FYVE/PHD"/>
</dbReference>
<proteinExistence type="predicted"/>
<gene>
    <name evidence="3" type="ORF">G6O67_005720</name>
</gene>
<evidence type="ECO:0000256" key="1">
    <source>
        <dbReference type="SAM" id="MobiDB-lite"/>
    </source>
</evidence>
<dbReference type="GO" id="GO:0016567">
    <property type="term" value="P:protein ubiquitination"/>
    <property type="evidence" value="ECO:0007669"/>
    <property type="project" value="TreeGrafter"/>
</dbReference>
<evidence type="ECO:0008006" key="5">
    <source>
        <dbReference type="Google" id="ProtNLM"/>
    </source>
</evidence>
<feature type="transmembrane region" description="Helical" evidence="2">
    <location>
        <begin position="428"/>
        <end position="454"/>
    </location>
</feature>
<dbReference type="CDD" id="cd16616">
    <property type="entry name" value="mRING-HC-C4C4_Asi1p-like"/>
    <property type="match status" value="1"/>
</dbReference>
<accession>A0A8H4LWX4</accession>
<keyword evidence="4" id="KW-1185">Reference proteome</keyword>
<dbReference type="EMBL" id="JAAVMX010000006">
    <property type="protein sequence ID" value="KAF4507044.1"/>
    <property type="molecule type" value="Genomic_DNA"/>
</dbReference>
<keyword evidence="2" id="KW-0472">Membrane</keyword>
<dbReference type="PANTHER" id="PTHR22696:SF1">
    <property type="entry name" value="E3 UBIQUITIN-PROTEIN LIGASE RNF26"/>
    <property type="match status" value="1"/>
</dbReference>
<reference evidence="3 4" key="1">
    <citation type="journal article" date="2020" name="Genome Biol. Evol.">
        <title>A new high-quality draft genome assembly of the Chinese cordyceps Ophiocordyceps sinensis.</title>
        <authorList>
            <person name="Shu R."/>
            <person name="Zhang J."/>
            <person name="Meng Q."/>
            <person name="Zhang H."/>
            <person name="Zhou G."/>
            <person name="Li M."/>
            <person name="Wu P."/>
            <person name="Zhao Y."/>
            <person name="Chen C."/>
            <person name="Qin Q."/>
        </authorList>
    </citation>
    <scope>NUCLEOTIDE SEQUENCE [LARGE SCALE GENOMIC DNA]</scope>
    <source>
        <strain evidence="3 4">IOZ07</strain>
    </source>
</reference>
<evidence type="ECO:0000313" key="4">
    <source>
        <dbReference type="Proteomes" id="UP000557566"/>
    </source>
</evidence>
<dbReference type="GO" id="GO:0006511">
    <property type="term" value="P:ubiquitin-dependent protein catabolic process"/>
    <property type="evidence" value="ECO:0007669"/>
    <property type="project" value="TreeGrafter"/>
</dbReference>
<sequence>MEQQPRCPTLAALAPTPPSSTLQAASASSWYNLTGWVNVTRYTPFLEELARAGPRMFMKLGSYVASSEPLDAHLHHYASTTADMLRPIAPEPNTYNILRPSAALADSTTSALGSSGNDIPMQPSASTLEGARGLGSVFSYATSKWALSCIAMAIILNRTHIFAATRCRVRFRWHIRLLVRLSPIVLLIMQVHRLLRSIQCQTSPDFARLRWGDGKMSSDLMFSHPNAWLNTISSALLLGATDEQSCVAVGMTPQQDRPSPQSLQGSLPILWPLFGTFCLSHFLETISCAVQGRIPASETGMTLFEQSLAFAEADAAVSNQLGRAVLANYSRDLGENESKLGTAVALTRSMILKKVNAAPEVLLVAFLSSMAHTTSHVLGVFDLQARFRLLNTGFWGICFMASIVWSVMSFELGNPSALGLLRFPTVCIIGFVPHVLVLAGIMACLCIYGLALFLSALVPATEEDLPLLSFRRRLAHAHSNMQANISLSDVHITREMDFYTALLRTGFSAITMASEAVYLNEDRGVSLQRHTWLEEARLREVEEIQRQCIGMGLPNSGHNQAGIIGLIPIKAGSITNSNGYARERAAQKLPKSRGERGLRFGTGATERSSRWLMAIEFLFTIGKLVARVCALSCSWVLGKLRIRAQPAWLLWLAHRPKPEDELGQILTAGHGSGGRQMPAPDGHSGHIPATDGIDVEAEFRLVSGFADEESLELDLYRYWLKGGWWGSSDSSGDFKPHPTDDDWDNTSVGSATSITGGLWDAQADGDSCDDGQRTPTRNLPLASHDGSTFDDSPLGMGDLARLLHPTSREERDDAQRLAAHLQSDRIMTRAGYRRMEKLRRAQILTPPGQGPFKSDVGPGGPDDEERLLEQILLSRRQALPDSQSHPLDGGAYGESPPCVVCQSSSRTIIVWPCRCLSLCDDCRVSLAMNNFDKCVCCRRDVMSFSRIFVP</sequence>
<feature type="transmembrane region" description="Helical" evidence="2">
    <location>
        <begin position="388"/>
        <end position="408"/>
    </location>
</feature>
<name>A0A8H4LWX4_9HYPO</name>
<dbReference type="Proteomes" id="UP000557566">
    <property type="component" value="Unassembled WGS sequence"/>
</dbReference>
<dbReference type="OrthoDB" id="66726at2759"/>
<dbReference type="Pfam" id="PF13920">
    <property type="entry name" value="zf-C3HC4_3"/>
    <property type="match status" value="1"/>
</dbReference>